<dbReference type="InterPro" id="IPR016186">
    <property type="entry name" value="C-type_lectin-like/link_sf"/>
</dbReference>
<evidence type="ECO:0000256" key="3">
    <source>
        <dbReference type="ARBA" id="ARBA00022729"/>
    </source>
</evidence>
<sequence length="260" mass="29919">MIINQIIIKIIILKLFLINTITIDQKLIIDLKKPSSLLLSSKSSKSKINNEINSNEHFIKQEQKGYLNVLTIEHGETSKMKKRHNNYIEEKIIIIINIILQRLDRIEANQQHLRRAALADWPSFSVDKRVRVFTHPRSNWPDAQKECTEHAGTLLEIDSETENARIDEMLTNSGSNRPQDLYWIGVQIMLQFSNGSSTNGNYSNFEEQNYFESQLQQQSSKNLMMKRCAAISASKQPESGEGGRWLSLECSEKHGFICQL</sequence>
<evidence type="ECO:0000256" key="6">
    <source>
        <dbReference type="ARBA" id="ARBA00023136"/>
    </source>
</evidence>
<organism evidence="8 9">
    <name type="scientific">Meloidogyne graminicola</name>
    <dbReference type="NCBI Taxonomy" id="189291"/>
    <lineage>
        <taxon>Eukaryota</taxon>
        <taxon>Metazoa</taxon>
        <taxon>Ecdysozoa</taxon>
        <taxon>Nematoda</taxon>
        <taxon>Chromadorea</taxon>
        <taxon>Rhabditida</taxon>
        <taxon>Tylenchina</taxon>
        <taxon>Tylenchomorpha</taxon>
        <taxon>Tylenchoidea</taxon>
        <taxon>Meloidogynidae</taxon>
        <taxon>Meloidogyninae</taxon>
        <taxon>Meloidogyne</taxon>
    </lineage>
</organism>
<dbReference type="GO" id="GO:0030246">
    <property type="term" value="F:carbohydrate binding"/>
    <property type="evidence" value="ECO:0007669"/>
    <property type="project" value="UniProtKB-KW"/>
</dbReference>
<accession>A0A8S9ZS80</accession>
<dbReference type="Pfam" id="PF00059">
    <property type="entry name" value="Lectin_C"/>
    <property type="match status" value="1"/>
</dbReference>
<evidence type="ECO:0000313" key="9">
    <source>
        <dbReference type="Proteomes" id="UP000605970"/>
    </source>
</evidence>
<dbReference type="Proteomes" id="UP000605970">
    <property type="component" value="Unassembled WGS sequence"/>
</dbReference>
<name>A0A8S9ZS80_9BILA</name>
<dbReference type="EMBL" id="JABEBT010000029">
    <property type="protein sequence ID" value="KAF7636501.1"/>
    <property type="molecule type" value="Genomic_DNA"/>
</dbReference>
<evidence type="ECO:0000256" key="5">
    <source>
        <dbReference type="ARBA" id="ARBA00022989"/>
    </source>
</evidence>
<dbReference type="PANTHER" id="PTHR14789">
    <property type="entry name" value="CHONDROLECTIN VARIANT CHODLFDELTAE"/>
    <property type="match status" value="1"/>
</dbReference>
<evidence type="ECO:0000256" key="1">
    <source>
        <dbReference type="ARBA" id="ARBA00004479"/>
    </source>
</evidence>
<evidence type="ECO:0000256" key="4">
    <source>
        <dbReference type="ARBA" id="ARBA00022734"/>
    </source>
</evidence>
<dbReference type="PROSITE" id="PS50041">
    <property type="entry name" value="C_TYPE_LECTIN_2"/>
    <property type="match status" value="1"/>
</dbReference>
<comment type="caution">
    <text evidence="8">The sequence shown here is derived from an EMBL/GenBank/DDBJ whole genome shotgun (WGS) entry which is preliminary data.</text>
</comment>
<evidence type="ECO:0000259" key="7">
    <source>
        <dbReference type="PROSITE" id="PS50041"/>
    </source>
</evidence>
<dbReference type="InterPro" id="IPR016187">
    <property type="entry name" value="CTDL_fold"/>
</dbReference>
<dbReference type="InterPro" id="IPR051505">
    <property type="entry name" value="C-type_lectin_domain"/>
</dbReference>
<gene>
    <name evidence="8" type="ORF">Mgra_00004091</name>
</gene>
<keyword evidence="2" id="KW-0812">Transmembrane</keyword>
<keyword evidence="5" id="KW-1133">Transmembrane helix</keyword>
<proteinExistence type="predicted"/>
<feature type="domain" description="C-type lectin" evidence="7">
    <location>
        <begin position="126"/>
        <end position="259"/>
    </location>
</feature>
<comment type="subcellular location">
    <subcellularLocation>
        <location evidence="1">Membrane</location>
        <topology evidence="1">Single-pass type I membrane protein</topology>
    </subcellularLocation>
</comment>
<dbReference type="Gene3D" id="3.10.100.10">
    <property type="entry name" value="Mannose-Binding Protein A, subunit A"/>
    <property type="match status" value="1"/>
</dbReference>
<keyword evidence="6" id="KW-0472">Membrane</keyword>
<reference evidence="8" key="1">
    <citation type="journal article" date="2020" name="Ecol. Evol.">
        <title>Genome structure and content of the rice root-knot nematode (Meloidogyne graminicola).</title>
        <authorList>
            <person name="Phan N.T."/>
            <person name="Danchin E.G.J."/>
            <person name="Klopp C."/>
            <person name="Perfus-Barbeoch L."/>
            <person name="Kozlowski D.K."/>
            <person name="Koutsovoulos G.D."/>
            <person name="Lopez-Roques C."/>
            <person name="Bouchez O."/>
            <person name="Zahm M."/>
            <person name="Besnard G."/>
            <person name="Bellafiore S."/>
        </authorList>
    </citation>
    <scope>NUCLEOTIDE SEQUENCE</scope>
    <source>
        <strain evidence="8">VN-18</strain>
    </source>
</reference>
<dbReference type="SMART" id="SM00034">
    <property type="entry name" value="CLECT"/>
    <property type="match status" value="1"/>
</dbReference>
<keyword evidence="3" id="KW-0732">Signal</keyword>
<dbReference type="AlphaFoldDB" id="A0A8S9ZS80"/>
<keyword evidence="4" id="KW-0430">Lectin</keyword>
<dbReference type="GO" id="GO:0016020">
    <property type="term" value="C:membrane"/>
    <property type="evidence" value="ECO:0007669"/>
    <property type="project" value="UniProtKB-SubCell"/>
</dbReference>
<keyword evidence="9" id="KW-1185">Reference proteome</keyword>
<evidence type="ECO:0000256" key="2">
    <source>
        <dbReference type="ARBA" id="ARBA00022692"/>
    </source>
</evidence>
<dbReference type="SUPFAM" id="SSF56436">
    <property type="entry name" value="C-type lectin-like"/>
    <property type="match status" value="1"/>
</dbReference>
<dbReference type="OrthoDB" id="7357196at2759"/>
<evidence type="ECO:0000313" key="8">
    <source>
        <dbReference type="EMBL" id="KAF7636501.1"/>
    </source>
</evidence>
<dbReference type="CDD" id="cd00037">
    <property type="entry name" value="CLECT"/>
    <property type="match status" value="1"/>
</dbReference>
<protein>
    <submittedName>
        <fullName evidence="8">C-type lectin domain-containing protein</fullName>
    </submittedName>
</protein>
<dbReference type="InterPro" id="IPR001304">
    <property type="entry name" value="C-type_lectin-like"/>
</dbReference>